<evidence type="ECO:0000313" key="13">
    <source>
        <dbReference type="EMBL" id="POE23295.1"/>
    </source>
</evidence>
<dbReference type="PROSITE" id="PS50075">
    <property type="entry name" value="CARRIER"/>
    <property type="match status" value="3"/>
</dbReference>
<dbReference type="CDD" id="cd00833">
    <property type="entry name" value="PKS"/>
    <property type="match status" value="3"/>
</dbReference>
<dbReference type="InterPro" id="IPR014043">
    <property type="entry name" value="Acyl_transferase_dom"/>
</dbReference>
<dbReference type="RefSeq" id="WP_103162919.1">
    <property type="nucleotide sequence ID" value="NZ_MTAH01000024.1"/>
</dbReference>
<keyword evidence="7" id="KW-0677">Repeat</keyword>
<evidence type="ECO:0000313" key="14">
    <source>
        <dbReference type="Proteomes" id="UP000237274"/>
    </source>
</evidence>
<sequence>MESSSTGLEVAVVGMAGQFPGADNVSEFWTLLRNGSEGVSSFSANELKASGVPEDIFTQENYVPVKGVINQPYHFAADYFGVHHADATRMDPQIRLMIESCWQALNHAGIEPKNYAGKVGIFAGGSSQWSWFNELNTQFSSTAEQFHVATLNDPSFCTRISWLLNLRGPSVTLQTACSTSLVAIHMACQALQAGECEVALAGGVSVTHPHRSGYLWQEGMINSPDGKTRVFDEQACGTVFSNGVGVVALKRLDDAINNGDRIFAIIKGSAVNNDGGDKISFTAPSELGQQGVISDALDYAEVGAEQISYIEAHGTGTLLGDPIEVAALKRIFHRSHECALGSVKSNVGHCDAAAGVTSFIKVVLCAYFKTLVPSLHVNRINPKLDLENSPFYVNTETKPWPANDRGVRMAGVSAFGVGGTNAHIIVQDYPGHEAPSNTALLYQTLPNRQEFRVASSTTCEQLRPEPVATVRQNSVPPDLPQALLDTVQDHFAKTSVLPEDNFFDIGASSLDITQLHSKINAAYGLNLKLSDYYRYPNCGKLARYIGDQQQASAAASNTPYVKKTTPHAAVSNSFYDYPQHAIAVVGVSGRFPGSENIDTYWRNLLAGQEGISFFSDEELLAAGVPQTSLKMKNYIKAKGVLADSFAFDADAFSYSARESQYMDPQLRLLHEAVWQVLDDAGYGNQKYRPVTGLFASCGSNHAWLERLKSEISDPTEQFGVALLNDREFLTTRIAYKLNLTGPAVTVQSACSSSALAITLACQSLRSAQCDLALAGGVSVTTPVKSGYLYMPGMINSVDGHCRPFSSEASGTVFSDGVGMVALKRLEDALRDNDNLYGVISGFGVNNDGNDKTGYTAPNASGQANCIRQSLRMAEVEASDIEFIEAHGTATLIGDEIEIEGLKEAIGGAESPCVLGSVKSNIGHTNTAAGVASFIKAVLALKHNTLPMSCHVTDTIPASLADSRFSLIKTSRQWRSDDKVKSAGVSSFGIGGTNVHLTVQSIVPQKKLGKDRSELIVLSSKCRQGLEQTANALRDALQTMSDNVNLTDLAYTLQLGRGEFPVRAAIVTEDIPSLIDELSRLADGEMQSCEVNASASGVVFMFPGQGSQYVAMAQGWYQELPEFKRIVDECHAHLLQNFDIDLLALLYGEGDEDSRAQALQNTYITQPIIFVVSYALAKSLEHFGIRASAMIGHSIGEYVAASLAGVMTLTEALTLVASRGRIMQACQPGAMLSVAASRDEVMPFLTDDVTLATVNSPVSCVIAGPIASLNTVQTLLEANHYRCRLLKTSHAFHTAMMQPGVAAFRTELEKVAFNTPQSGFLSNVSGNWITPEEACSVEYWINHLCQPVEFQRGIEACLQLPKLNVFLEVGPGRTLSTFVRQIAGSEAKISVLNLLRHPLEEISDRHCLLSVLGELWTRGETLAWPAFYQSVSAGRISLPGYQFVDTIAAVSRDEQIRETRLSECAIMKKPVTEWLYNEQWQPITLHTTSLRQANAVLCFAPDLDWCDRLREHFTASGQQVRFVVPAAEYCVSDKCFGVVPGERESFNQLLSALSQSDFVADTVVFAWPLGETTVMKTCWFSVIALIQAWGASGITTPFRLLMVKAAVAEQALFNGLVKVIAQEVPKCCPRLLEVMADARAEQVCAMITEELCADDARLMVKRTPQARFEKCYQPVVNNSELLATRFRQQGVYLITGGLGDLGELFARYLMTRYDARVILVGRRVLPPQDTWALVSSQGIDAEGVAKLSALMALGVGEVEYYAADVCNKKEMGELLEAIKARYGVLNGVICAAGITRGDSFQGINHLTLCHSQPQFDTKVSAFQVLSELLADQPIDFCLLCSSIAAILGGLSFSAYSSVSAFADSFAQEQNRQGRPWVSVNWDGWIFERRQAGDALGSSLEQLLIEPEEGLAILERILQVPLNGQVIVSTGDLNQRFNQWVGNHVRPFVYDSRVTQAKSGLTQQQVFSTIVDICKDFLKISEIEGQDNFFKLGANSLDLVQINQRITDALVIDLSVVDMFSYPTPEALANFIIKQNSVAVDAASVEPEVATPQVVSREGTRPLGSAEINDNHIAIIGMAGSFPGAENIHDFWQNLTQGKESLSTFSKEELLEEGIDAELLAHPGYVKMKGVFPHVGEFDAEFFGYTPFEARQMDPQVRAFHTACWQALQDARISPAARSKKIGLYAAASGNLQWLAQAMTTAEGSAGQYSTMTVADKDYMATSVAYKLNLTGPALVLSTACSSSLVAVNEAIQSLKTGACDIALAGGVSITLPAKSGYLAEEGMIHSAEGHCRPFDILADGTVFGDGVGVVVLKPLRQALQDNDAIYATIVGSATNNDGANKVGFTAPSSQGQTAVIQEALKDARISAESLSFVEAHGTGTHLGDPIEFRALRQAFATDKRNYCKLGSVKSNIGHLNAAAGIAGLIKAALSLKYKELPASINFSRINAEIDIANSPFVINNQYSQLDDSAGPLRAGVSSFGIGGTNAHLILEQAPAMMTDVQLPDDIPLLPLMFSAQDEASLDSYRQQIKRVIECGTDTDHINAVALSLLQREVMPCLFVACASDRESLLRRLDMPPSDVVLNHSPATERRLVFLFPGQGMQYAAMGRDLYRTNTLFKHWCERGFVAARGHCATDLQQLFLVDEDDTNWFNTEYAQPIIFIVEYALVQLLASWGVKPSAMIGHSLGEYVAAAVAGVFSFEDAVRMVCTRGRLMNATEQAAMLSVMCSLDVAESLLCGGLDVALDNSSGLCVIAGSEEEISTFAQRCAQRDIKTRYLKVNRAFHSRTMEPILADYAQVLETITFAEPSLPVVSNVTGQLCGTQTLNNADYWVRQIREPVRFTEGLRLLLEDKNTLFLEVGPGKGLTSLVKSHSDFRESHICLSLIGPERDETSSLMETLGMLSMLRVNVDWNRHLPLSSTPPINIPPQPLRGKAYPADVKLLQAIFSGNSTASVERPNDEQTGPAQTLKAIWKNVLGVNDIRAEDDFLSLGGNSLSAVQVIAKAKSAGMALNINMLLSQTSLHQLQRQVGASETSPEAAWRYNTGFKPEFYDISASCIYSAAREALKHNYGLSCSDGVMRAADGSLLLGLTLTEESGGMQLSNQQHYGELFGWPTLMQTFSFSFEKRFLADLTDYSAYCLSELEQGRLVIITGSDYYLPFSPSYGLSKSEYLQRPLFDDITVDEDELIPHAFVLVGRTEGGYQVYDGSFGYFGEISEQEFSQTAIGFRGLDFMQASEVYQKSRPWLVISLSHSGTFPSQEELATATLTRTLSDLQAGAAILDQTGKQHYIGMKAIDRLLEEPERLMAMSVEARQRFIQRWASQLALLERLVRQSTTARSSTLTEPLSELRQARDILSNVDEQSVSAALTGLRHSLKCLIDSLM</sequence>
<evidence type="ECO:0000259" key="11">
    <source>
        <dbReference type="PROSITE" id="PS50075"/>
    </source>
</evidence>
<dbReference type="PANTHER" id="PTHR43775:SF51">
    <property type="entry name" value="INACTIVE PHENOLPHTHIOCEROL SYNTHESIS POLYKETIDE SYNTHASE TYPE I PKS1-RELATED"/>
    <property type="match status" value="1"/>
</dbReference>
<feature type="domain" description="Carrier" evidence="11">
    <location>
        <begin position="474"/>
        <end position="549"/>
    </location>
</feature>
<evidence type="ECO:0000256" key="6">
    <source>
        <dbReference type="ARBA" id="ARBA00022679"/>
    </source>
</evidence>
<evidence type="ECO:0000256" key="7">
    <source>
        <dbReference type="ARBA" id="ARBA00022737"/>
    </source>
</evidence>
<feature type="domain" description="Carrier" evidence="11">
    <location>
        <begin position="1959"/>
        <end position="2034"/>
    </location>
</feature>
<dbReference type="SUPFAM" id="SSF47336">
    <property type="entry name" value="ACP-like"/>
    <property type="match status" value="3"/>
</dbReference>
<dbReference type="InterPro" id="IPR054514">
    <property type="entry name" value="RhiE-like_linker"/>
</dbReference>
<dbReference type="Gene3D" id="3.30.70.3290">
    <property type="match status" value="2"/>
</dbReference>
<comment type="similarity">
    <text evidence="3">Belongs to the short-chain dehydrogenases/reductases (SDR) family.</text>
</comment>
<reference evidence="13 14" key="1">
    <citation type="submission" date="2017-01" db="EMBL/GenBank/DDBJ databases">
        <title>Comparative Genomics of 38 Pectobacterium strains comprising three species revealed the characteristics of Pectobacterium carotovorum.</title>
        <authorList>
            <person name="Xie H."/>
            <person name="Ma Y."/>
            <person name="Li X."/>
        </authorList>
    </citation>
    <scope>NUCLEOTIDE SEQUENCE [LARGE SCALE GENOMIC DNA]</scope>
    <source>
        <strain evidence="13 14">Q142</strain>
    </source>
</reference>
<dbReference type="SMART" id="SM00825">
    <property type="entry name" value="PKS_KS"/>
    <property type="match status" value="3"/>
</dbReference>
<dbReference type="Pfam" id="PF00550">
    <property type="entry name" value="PP-binding"/>
    <property type="match status" value="3"/>
</dbReference>
<keyword evidence="5" id="KW-0597">Phosphoprotein</keyword>
<dbReference type="Pfam" id="PF02801">
    <property type="entry name" value="Ketoacyl-synt_C"/>
    <property type="match status" value="3"/>
</dbReference>
<dbReference type="InterPro" id="IPR014031">
    <property type="entry name" value="Ketoacyl_synth_C"/>
</dbReference>
<dbReference type="InterPro" id="IPR014030">
    <property type="entry name" value="Ketoacyl_synth_N"/>
</dbReference>
<accession>A0ABD6VK65</accession>
<protein>
    <submittedName>
        <fullName evidence="13">Polyketide synthase</fullName>
    </submittedName>
</protein>
<dbReference type="Gene3D" id="3.40.366.10">
    <property type="entry name" value="Malonyl-Coenzyme A Acyl Carrier Protein, domain 2"/>
    <property type="match status" value="2"/>
</dbReference>
<dbReference type="InterPro" id="IPR020841">
    <property type="entry name" value="PKS_Beta-ketoAc_synthase_dom"/>
</dbReference>
<keyword evidence="4" id="KW-0596">Phosphopantetheine</keyword>
<keyword evidence="10" id="KW-0511">Multifunctional enzyme</keyword>
<evidence type="ECO:0000256" key="4">
    <source>
        <dbReference type="ARBA" id="ARBA00022450"/>
    </source>
</evidence>
<evidence type="ECO:0000256" key="1">
    <source>
        <dbReference type="ARBA" id="ARBA00004792"/>
    </source>
</evidence>
<evidence type="ECO:0000256" key="2">
    <source>
        <dbReference type="ARBA" id="ARBA00005194"/>
    </source>
</evidence>
<dbReference type="Gene3D" id="3.30.70.250">
    <property type="entry name" value="Malonyl-CoA ACP transacylase, ACP-binding"/>
    <property type="match status" value="2"/>
</dbReference>
<dbReference type="FunFam" id="3.40.47.10:FF:000042">
    <property type="entry name" value="Polyketide synthase Pks13"/>
    <property type="match status" value="2"/>
</dbReference>
<dbReference type="Gene3D" id="3.40.47.10">
    <property type="match status" value="3"/>
</dbReference>
<dbReference type="InterPro" id="IPR009081">
    <property type="entry name" value="PP-bd_ACP"/>
</dbReference>
<dbReference type="PROSITE" id="PS00606">
    <property type="entry name" value="KS3_1"/>
    <property type="match status" value="3"/>
</dbReference>
<dbReference type="Gene3D" id="3.40.50.720">
    <property type="entry name" value="NAD(P)-binding Rossmann-like Domain"/>
    <property type="match status" value="1"/>
</dbReference>
<dbReference type="InterPro" id="IPR057326">
    <property type="entry name" value="KR_dom"/>
</dbReference>
<dbReference type="InterPro" id="IPR006162">
    <property type="entry name" value="Ppantetheine_attach_site"/>
</dbReference>
<dbReference type="InterPro" id="IPR036736">
    <property type="entry name" value="ACP-like_sf"/>
</dbReference>
<dbReference type="SMART" id="SM00822">
    <property type="entry name" value="PKS_KR"/>
    <property type="match status" value="1"/>
</dbReference>
<dbReference type="InterPro" id="IPR016036">
    <property type="entry name" value="Malonyl_transacylase_ACP-bd"/>
</dbReference>
<gene>
    <name evidence="13" type="ORF">BV926_20520</name>
</gene>
<dbReference type="PROSITE" id="PS00012">
    <property type="entry name" value="PHOSPHOPANTETHEINE"/>
    <property type="match status" value="1"/>
</dbReference>
<dbReference type="SUPFAM" id="SSF55048">
    <property type="entry name" value="Probable ACP-binding domain of malonyl-CoA ACP transacylase"/>
    <property type="match status" value="2"/>
</dbReference>
<dbReference type="CDD" id="cd08953">
    <property type="entry name" value="KR_2_SDR_x"/>
    <property type="match status" value="1"/>
</dbReference>
<evidence type="ECO:0000256" key="3">
    <source>
        <dbReference type="ARBA" id="ARBA00006484"/>
    </source>
</evidence>
<evidence type="ECO:0000256" key="9">
    <source>
        <dbReference type="ARBA" id="ARBA00023098"/>
    </source>
</evidence>
<dbReference type="PANTHER" id="PTHR43775">
    <property type="entry name" value="FATTY ACID SYNTHASE"/>
    <property type="match status" value="1"/>
</dbReference>
<dbReference type="GO" id="GO:0006631">
    <property type="term" value="P:fatty acid metabolic process"/>
    <property type="evidence" value="ECO:0007669"/>
    <property type="project" value="UniProtKB-KW"/>
</dbReference>
<dbReference type="Pfam" id="PF00109">
    <property type="entry name" value="ketoacyl-synt"/>
    <property type="match status" value="3"/>
</dbReference>
<dbReference type="SMART" id="SM00827">
    <property type="entry name" value="PKS_AT"/>
    <property type="match status" value="2"/>
</dbReference>
<comment type="pathway">
    <text evidence="2">Lipid metabolism; fatty acid biosynthesis.</text>
</comment>
<feature type="domain" description="Ketosynthase family 3 (KS3)" evidence="12">
    <location>
        <begin position="2068"/>
        <end position="2491"/>
    </location>
</feature>
<dbReference type="InterPro" id="IPR020806">
    <property type="entry name" value="PKS_PP-bd"/>
</dbReference>
<feature type="domain" description="Ketosynthase family 3 (KS3)" evidence="12">
    <location>
        <begin position="579"/>
        <end position="1000"/>
    </location>
</feature>
<dbReference type="InterPro" id="IPR050091">
    <property type="entry name" value="PKS_NRPS_Biosynth_Enz"/>
</dbReference>
<dbReference type="SMART" id="SM00823">
    <property type="entry name" value="PKS_PP"/>
    <property type="match status" value="2"/>
</dbReference>
<dbReference type="InterPro" id="IPR016039">
    <property type="entry name" value="Thiolase-like"/>
</dbReference>
<comment type="pathway">
    <text evidence="1">Antibiotic biosynthesis.</text>
</comment>
<dbReference type="InterPro" id="IPR001227">
    <property type="entry name" value="Ac_transferase_dom_sf"/>
</dbReference>
<dbReference type="GO" id="GO:0008610">
    <property type="term" value="P:lipid biosynthetic process"/>
    <property type="evidence" value="ECO:0007669"/>
    <property type="project" value="UniProtKB-ARBA"/>
</dbReference>
<dbReference type="Gene3D" id="1.10.1200.10">
    <property type="entry name" value="ACP-like"/>
    <property type="match status" value="3"/>
</dbReference>
<dbReference type="InterPro" id="IPR032821">
    <property type="entry name" value="PKS_assoc"/>
</dbReference>
<dbReference type="InterPro" id="IPR018201">
    <property type="entry name" value="Ketoacyl_synth_AS"/>
</dbReference>
<name>A0ABD6VK65_9GAMM</name>
<feature type="domain" description="Ketosynthase family 3 (KS3)" evidence="12">
    <location>
        <begin position="7"/>
        <end position="428"/>
    </location>
</feature>
<dbReference type="InterPro" id="IPR036291">
    <property type="entry name" value="NAD(P)-bd_dom_sf"/>
</dbReference>
<evidence type="ECO:0000256" key="10">
    <source>
        <dbReference type="ARBA" id="ARBA00023268"/>
    </source>
</evidence>
<dbReference type="SUPFAM" id="SSF53901">
    <property type="entry name" value="Thiolase-like"/>
    <property type="match status" value="3"/>
</dbReference>
<dbReference type="Pfam" id="PF16197">
    <property type="entry name" value="KAsynt_C_assoc"/>
    <property type="match status" value="2"/>
</dbReference>
<dbReference type="PROSITE" id="PS52004">
    <property type="entry name" value="KS3_2"/>
    <property type="match status" value="3"/>
</dbReference>
<dbReference type="SUPFAM" id="SSF52151">
    <property type="entry name" value="FabD/lysophospholipase-like"/>
    <property type="match status" value="2"/>
</dbReference>
<keyword evidence="9" id="KW-0443">Lipid metabolism</keyword>
<feature type="domain" description="Carrier" evidence="11">
    <location>
        <begin position="2956"/>
        <end position="3030"/>
    </location>
</feature>
<evidence type="ECO:0000259" key="12">
    <source>
        <dbReference type="PROSITE" id="PS52004"/>
    </source>
</evidence>
<dbReference type="Pfam" id="PF08659">
    <property type="entry name" value="KR"/>
    <property type="match status" value="1"/>
</dbReference>
<dbReference type="InterPro" id="IPR016035">
    <property type="entry name" value="Acyl_Trfase/lysoPLipase"/>
</dbReference>
<dbReference type="Pfam" id="PF22336">
    <property type="entry name" value="RhiE-like_linker"/>
    <property type="match status" value="1"/>
</dbReference>
<evidence type="ECO:0000256" key="8">
    <source>
        <dbReference type="ARBA" id="ARBA00022832"/>
    </source>
</evidence>
<organism evidence="13 14">
    <name type="scientific">Pectobacterium odoriferum</name>
    <dbReference type="NCBI Taxonomy" id="78398"/>
    <lineage>
        <taxon>Bacteria</taxon>
        <taxon>Pseudomonadati</taxon>
        <taxon>Pseudomonadota</taxon>
        <taxon>Gammaproteobacteria</taxon>
        <taxon>Enterobacterales</taxon>
        <taxon>Pectobacteriaceae</taxon>
        <taxon>Pectobacterium</taxon>
    </lineage>
</organism>
<evidence type="ECO:0000256" key="5">
    <source>
        <dbReference type="ARBA" id="ARBA00022553"/>
    </source>
</evidence>
<dbReference type="Proteomes" id="UP000237274">
    <property type="component" value="Unassembled WGS sequence"/>
</dbReference>
<dbReference type="InterPro" id="IPR013968">
    <property type="entry name" value="PKS_KR"/>
</dbReference>
<dbReference type="SUPFAM" id="SSF51735">
    <property type="entry name" value="NAD(P)-binding Rossmann-fold domains"/>
    <property type="match status" value="2"/>
</dbReference>
<keyword evidence="8" id="KW-0276">Fatty acid metabolism</keyword>
<dbReference type="GO" id="GO:0016740">
    <property type="term" value="F:transferase activity"/>
    <property type="evidence" value="ECO:0007669"/>
    <property type="project" value="UniProtKB-KW"/>
</dbReference>
<dbReference type="Pfam" id="PF00698">
    <property type="entry name" value="Acyl_transf_1"/>
    <property type="match status" value="2"/>
</dbReference>
<keyword evidence="6" id="KW-0808">Transferase</keyword>
<dbReference type="EMBL" id="MTAO01000022">
    <property type="protein sequence ID" value="POE23295.1"/>
    <property type="molecule type" value="Genomic_DNA"/>
</dbReference>
<comment type="caution">
    <text evidence="13">The sequence shown here is derived from an EMBL/GenBank/DDBJ whole genome shotgun (WGS) entry which is preliminary data.</text>
</comment>
<proteinExistence type="inferred from homology"/>